<evidence type="ECO:0000313" key="2">
    <source>
        <dbReference type="Proteomes" id="UP001056978"/>
    </source>
</evidence>
<protein>
    <submittedName>
        <fullName evidence="1">Uncharacterized protein</fullName>
    </submittedName>
</protein>
<reference evidence="1" key="1">
    <citation type="submission" date="2022-06" db="EMBL/GenBank/DDBJ databases">
        <title>The First Complete Genome of the Simian Malaria Parasite Plasmodium brasilianum.</title>
        <authorList>
            <person name="Bajic M."/>
            <person name="Ravishankar S."/>
        </authorList>
    </citation>
    <scope>NUCLEOTIDE SEQUENCE</scope>
    <source>
        <strain evidence="1">Bolivian I</strain>
    </source>
</reference>
<keyword evidence="2" id="KW-1185">Reference proteome</keyword>
<proteinExistence type="predicted"/>
<sequence>MHKNKKTSVIVSKKLQEKVIEGKKYDSKIHNDVMKLINNEIVLDYSTNQKVNSKYILNKYLSIITRLMKENLNLKKKIETIKLENGRKDDTIIKYENELRKKNDIINKLPNKLGIHMLNKNINVYDNAKTDEVNTTFTEYNNIQKIGDDNTGNIIITENSSTDKELNQNEVSSHIYLNNNFVCENKMAQNNPVINHIGNNTIIQNEVNFLKKKAEKESSLLKRENSFENKIGTAYIHGEKINYNNKYTDVNKHDVINTQKMYVLNEMKTSTNTSDTENISLGNKKTKRKEKPMFVNNGSSFFLNKMNTSNYNDKCIEEFNYLLNVANTGNVSSMDRVSFVDKVSSMDGVGSIDKVSSVNGVGSIDKVSSMNRVRSVDDIEYDQQFENIRKLEKYVKNCEEEYKNILSKNSFIGKQSSSSNIVQRESNVSKHVIDEKRNLLNSLEIYDNLSEPNNINVTRNSSEQGEKKKENDKRNGNKNDALINRQITQVDYKEEKKQGDEGDFNICHRNKKSLYISISDETDKDNIYTINKSNLTVLYNKNDKIPNNDLHGDNNSCDNYNLTHLNSSEKRNTNDLEDENYEDLENIMSTILKLRKKG</sequence>
<name>A0ACB9Y1C4_PLABR</name>
<dbReference type="EMBL" id="CM043782">
    <property type="protein sequence ID" value="KAI4834908.1"/>
    <property type="molecule type" value="Genomic_DNA"/>
</dbReference>
<evidence type="ECO:0000313" key="1">
    <source>
        <dbReference type="EMBL" id="KAI4834908.1"/>
    </source>
</evidence>
<dbReference type="Proteomes" id="UP001056978">
    <property type="component" value="Chromosome 14"/>
</dbReference>
<comment type="caution">
    <text evidence="1">The sequence shown here is derived from an EMBL/GenBank/DDBJ whole genome shotgun (WGS) entry which is preliminary data.</text>
</comment>
<organism evidence="1 2">
    <name type="scientific">Plasmodium brasilianum</name>
    <dbReference type="NCBI Taxonomy" id="5824"/>
    <lineage>
        <taxon>Eukaryota</taxon>
        <taxon>Sar</taxon>
        <taxon>Alveolata</taxon>
        <taxon>Apicomplexa</taxon>
        <taxon>Aconoidasida</taxon>
        <taxon>Haemosporida</taxon>
        <taxon>Plasmodiidae</taxon>
        <taxon>Plasmodium</taxon>
        <taxon>Plasmodium (Plasmodium)</taxon>
    </lineage>
</organism>
<accession>A0ACB9Y1C4</accession>
<gene>
    <name evidence="1" type="ORF">MKS88_005587</name>
</gene>